<comment type="function">
    <text evidence="3">Together with methyltransferase FTSJ1, methylates the 2'-O-ribose of nucleotides at position 32 of the anticodon loop of substrate tRNAs.</text>
</comment>
<dbReference type="InterPro" id="IPR051954">
    <property type="entry name" value="tRNA_methyltransferase_THADA"/>
</dbReference>
<dbReference type="GO" id="GO:0030488">
    <property type="term" value="P:tRNA methylation"/>
    <property type="evidence" value="ECO:0007669"/>
    <property type="project" value="TreeGrafter"/>
</dbReference>
<reference evidence="8" key="1">
    <citation type="journal article" date="2023" name="DNA Res.">
        <title>Chromosome-level genome assembly of Phrynocephalus forsythii using third-generation DNA sequencing and Hi-C analysis.</title>
        <authorList>
            <person name="Qi Y."/>
            <person name="Zhao W."/>
            <person name="Zhao Y."/>
            <person name="Niu C."/>
            <person name="Cao S."/>
            <person name="Zhang Y."/>
        </authorList>
    </citation>
    <scope>NUCLEOTIDE SEQUENCE</scope>
    <source>
        <tissue evidence="8">Muscle</tissue>
    </source>
</reference>
<organism evidence="8 9">
    <name type="scientific">Phrynocephalus forsythii</name>
    <dbReference type="NCBI Taxonomy" id="171643"/>
    <lineage>
        <taxon>Eukaryota</taxon>
        <taxon>Metazoa</taxon>
        <taxon>Chordata</taxon>
        <taxon>Craniata</taxon>
        <taxon>Vertebrata</taxon>
        <taxon>Euteleostomi</taxon>
        <taxon>Lepidosauria</taxon>
        <taxon>Squamata</taxon>
        <taxon>Bifurcata</taxon>
        <taxon>Unidentata</taxon>
        <taxon>Episquamata</taxon>
        <taxon>Toxicofera</taxon>
        <taxon>Iguania</taxon>
        <taxon>Acrodonta</taxon>
        <taxon>Agamidae</taxon>
        <taxon>Agaminae</taxon>
        <taxon>Phrynocephalus</taxon>
    </lineage>
</organism>
<comment type="similarity">
    <text evidence="1">Belongs to the THADA family.</text>
</comment>
<evidence type="ECO:0000256" key="4">
    <source>
        <dbReference type="SAM" id="MobiDB-lite"/>
    </source>
</evidence>
<dbReference type="InterPro" id="IPR019442">
    <property type="entry name" value="THADA/TRM732_DUF2428"/>
</dbReference>
<dbReference type="SUPFAM" id="SSF48371">
    <property type="entry name" value="ARM repeat"/>
    <property type="match status" value="2"/>
</dbReference>
<feature type="domain" description="tRNA (32-2'-O)-methyltransferase regulator THADA-like C-terminal TPR repeats region" evidence="7">
    <location>
        <begin position="1276"/>
        <end position="1364"/>
    </location>
</feature>
<accession>A0A9Q1ATJ1</accession>
<dbReference type="InterPro" id="IPR016024">
    <property type="entry name" value="ARM-type_fold"/>
</dbReference>
<dbReference type="InterPro" id="IPR056843">
    <property type="entry name" value="THADA-like_TPR"/>
</dbReference>
<evidence type="ECO:0000256" key="2">
    <source>
        <dbReference type="ARBA" id="ARBA00022694"/>
    </source>
</evidence>
<comment type="caution">
    <text evidence="8">The sequence shown here is derived from an EMBL/GenBank/DDBJ whole genome shotgun (WGS) entry which is preliminary data.</text>
</comment>
<keyword evidence="2" id="KW-0819">tRNA processing</keyword>
<dbReference type="EMBL" id="JAPFRF010000016">
    <property type="protein sequence ID" value="KAJ7309651.1"/>
    <property type="molecule type" value="Genomic_DNA"/>
</dbReference>
<dbReference type="GO" id="GO:0005829">
    <property type="term" value="C:cytosol"/>
    <property type="evidence" value="ECO:0007669"/>
    <property type="project" value="TreeGrafter"/>
</dbReference>
<proteinExistence type="inferred from homology"/>
<dbReference type="OrthoDB" id="73997at2759"/>
<feature type="domain" description="tRNA (32-2'-O)-methyltransferase regulator THADA-like TPR repeats region" evidence="6">
    <location>
        <begin position="575"/>
        <end position="806"/>
    </location>
</feature>
<evidence type="ECO:0000313" key="9">
    <source>
        <dbReference type="Proteomes" id="UP001142489"/>
    </source>
</evidence>
<evidence type="ECO:0000256" key="3">
    <source>
        <dbReference type="ARBA" id="ARBA00035625"/>
    </source>
</evidence>
<keyword evidence="9" id="KW-1185">Reference proteome</keyword>
<dbReference type="Pfam" id="PF25151">
    <property type="entry name" value="TPR_Trm732_C"/>
    <property type="match status" value="1"/>
</dbReference>
<protein>
    <recommendedName>
        <fullName evidence="10">Thyroid adenoma-associated protein homolog</fullName>
    </recommendedName>
</protein>
<dbReference type="PANTHER" id="PTHR14387:SF0">
    <property type="entry name" value="DUF2428 DOMAIN-CONTAINING PROTEIN"/>
    <property type="match status" value="1"/>
</dbReference>
<evidence type="ECO:0000313" key="8">
    <source>
        <dbReference type="EMBL" id="KAJ7309651.1"/>
    </source>
</evidence>
<gene>
    <name evidence="8" type="ORF">JRQ81_007708</name>
</gene>
<evidence type="ECO:0000259" key="6">
    <source>
        <dbReference type="Pfam" id="PF25150"/>
    </source>
</evidence>
<dbReference type="Pfam" id="PF25150">
    <property type="entry name" value="TPR_Trm732"/>
    <property type="match status" value="1"/>
</dbReference>
<feature type="region of interest" description="Disordered" evidence="4">
    <location>
        <begin position="733"/>
        <end position="757"/>
    </location>
</feature>
<dbReference type="InterPro" id="IPR056842">
    <property type="entry name" value="THADA-like_TPR_C"/>
</dbReference>
<feature type="domain" description="DUF2428" evidence="5">
    <location>
        <begin position="1030"/>
        <end position="1274"/>
    </location>
</feature>
<dbReference type="Proteomes" id="UP001142489">
    <property type="component" value="Unassembled WGS sequence"/>
</dbReference>
<evidence type="ECO:0008006" key="10">
    <source>
        <dbReference type="Google" id="ProtNLM"/>
    </source>
</evidence>
<evidence type="ECO:0000259" key="5">
    <source>
        <dbReference type="Pfam" id="PF10350"/>
    </source>
</evidence>
<name>A0A9Q1ATJ1_9SAUR</name>
<sequence length="1883" mass="207376">MGPSFSSPGGHSMVPWFFSSSSSCSPACQLGGRAVGRSSGGGHEQLGGSGAGAGLSLLSGAGPGEGKSGAARGLILVLDRLEGFASVSVKRCKDKYLEEALQRLAEVSGRLGDLDADDVRPLVGCVLAFQLETTNSSGSFCRLEKVIRKLTERNEALVSEELDKIMGRLVEDNEPMSPGILQTVCMFVEESTLGRCYWENNLTRLFRCTAATFDFLLQEQGARDEAWHYVTVKVCLQLFKWMPKEISLLVWDGIGDSTTLERILGSLLQITMEKAACKDTRLLAGTALSMLANTAPHPQPGAQAVWVLYRLLNPGGGPNALEEDRRESSSKEEWRFGGLRLLPPEWNPDGLARLVLTRSLLASGKKEILSCQVEGMPQQACLLLDILFPVVLDLMDKPLDSHYYCFQVLSLWLERVRESLEEIWKIKKNRVLADNSSLLQGLSHILWNHAESPVEGVSDFIRSSFEFFMEIYSLECRHFGVVERPLYGQFLQRITLMPWQVRARYFALTSILPHLGPGKVLDLYQDLPQHLLNCLSTNHLCPVASDVYKTILQLQRKGWTEEEGHLPEEDLAQKWAHRWLPTLSRALTSPDPFLQSNAGNYLLVWTLRLFPASYALLAGSFGGRDSSQLRAWGTLLKVHKARMGALPEDGETLERLAFCLCSQEDHVRLAALGLLCSTPKTNQALSKMEVQLLKEFLPLNLNGDSSSFRQLLQAMVKKALVRLRDSSLAVLKHQTSNRKGRAQRPTPNLARKDPEASPEQAVDFVEWLWQLCISSLTSGPNYQRKKTALLLLAAILETCTDSWSPERKKGQPPRTSSSALQTQVLLTGRSTTPRPATESWLFHPFQLADSPSGQYGRSPQLGQEQRMLGFFLPEQYPDVAELLIRQYKRDPRTGLRAACLLLSIAFPRARGRSSLERAKEAVSSPRVQEVEAGAVLMKTLLQKSDGDTLKQLLPAAKEEVLVPSHGLYFLEHLLRLLHVHFSLARQDLLQAAHTTPMHGVISALRRCLLEVPEISASMQRKEEVEHWQSFLSRLVDALRDISRFLLRALQNRQSSGFDQQAAAPSFADMGYAIGGLIQLGKDLGSQDEDDSALLSEEHSLILTCCWVSVKEIGLLLGGLAETVLPLAPPAGSGPLLPLHLVNTAAQVFQDILLKCRHWGAVEGCSLGFTKFCIALLRCPDPELQAVPKTILAQGLSLLSSPRSCSVTRRAAGFPMLFLCIASGEDPAKSRPLLADCIQTLLALASEPLPQDWDQTVDLPQVSAIHVLQTLVRGSGALTVRLLGQNQKRGDSHGQEGMSPEALFGCYPQLRSILLQELISAAVASDSIAGQKGKLHLCPSLYAVLTFLAKLQPSSDTRNSLSSDTLLSITRGLEDRVWLLGSSQKCPLVRTAYLQVVSLLMETCSPSFPHSVREIVKQELLDWKPTETPCFSPVQVGLAAFRQHGVRFLCHEARRLGGPETAAELGLLLRWGSSDVQVALLTWLIEEEEEEETGLHLSEALWLTLLEKLRESLKDNTDHVLLKLYLEAFVQLYENLCAQSSCFLHKPLGTAHAELMENLLSLVESDRLSPELLGHAMCGLALLLTLNPEDDSVCKQWCGLLGRCSQAISPEVLRRAASRSLKIAGPHLIQRTQASSSSPLQAVALGLIDAGVCLLQDEDQEVRKEASVFASLLVQQQQPIPGVPPRSTAVLLHTNKALHSLLTLLLEQLGGRPETFTYLVRHLPTVEASDALAELETKGAVSLYKEDDPNVYAEPAVLSQILLPFLRQLLARAATSPELWQPMQCWLKATGPGLFSDLQLCRLWWGRDDVSLHLKALVCSKVHVAIAGLLVKATLVTDMLEKAEAGTLTPAGGICLTSRDLRGGVRSLQKLLARHGMAPAIDLD</sequence>
<evidence type="ECO:0000256" key="1">
    <source>
        <dbReference type="ARBA" id="ARBA00010409"/>
    </source>
</evidence>
<dbReference type="PANTHER" id="PTHR14387">
    <property type="entry name" value="THADA/DEATH RECEPTOR INTERACTING PROTEIN"/>
    <property type="match status" value="1"/>
</dbReference>
<dbReference type="Pfam" id="PF10350">
    <property type="entry name" value="DUF2428"/>
    <property type="match status" value="1"/>
</dbReference>
<evidence type="ECO:0000259" key="7">
    <source>
        <dbReference type="Pfam" id="PF25151"/>
    </source>
</evidence>